<comment type="caution">
    <text evidence="2">The sequence shown here is derived from an EMBL/GenBank/DDBJ whole genome shotgun (WGS) entry which is preliminary data.</text>
</comment>
<gene>
    <name evidence="2" type="ORF">Ae201684_013939</name>
</gene>
<reference evidence="2 3" key="1">
    <citation type="submission" date="2019-07" db="EMBL/GenBank/DDBJ databases">
        <title>Genomics analysis of Aphanomyces spp. identifies a new class of oomycete effector associated with host adaptation.</title>
        <authorList>
            <person name="Gaulin E."/>
        </authorList>
    </citation>
    <scope>NUCLEOTIDE SEQUENCE [LARGE SCALE GENOMIC DNA]</scope>
    <source>
        <strain evidence="2 3">ATCC 201684</strain>
    </source>
</reference>
<dbReference type="Proteomes" id="UP000481153">
    <property type="component" value="Unassembled WGS sequence"/>
</dbReference>
<evidence type="ECO:0000256" key="1">
    <source>
        <dbReference type="SAM" id="SignalP"/>
    </source>
</evidence>
<keyword evidence="3" id="KW-1185">Reference proteome</keyword>
<sequence length="389" mass="41126">MKTFGFACLAVVASWVAAAAGSNEQYITFQNGLVVNTYKLDGNNTQISVKKYDENGQVQGTPTEGAAIESGIVDFVDFPNGIHGRQRQIINGIKKAIQDGFAAAQNGEGLIQKIQDMVKTGGVSLTDSQALVTTIQNLLQDVLKLFDAQPKVCCRCLIGRGVGTIPDVKCEDGEENILGLCYPVCKNDFESVLGFICRKKGCGGVDGAVDMGISCTKPAAYGRGVGHIHEDKCKSQNSQGCEKNGLLWYPKCKAGYHAFGCCVCTPDCPAGFNDDGAYCRKESYTRAGTIRSVCPADKVNSVGLCYKPCEAKQDGLGPICTPQCTGDAPSQCSLFCTSTAAACASATVELVGDGTKILLSAIGQDFTGVIKSSIQLGQYIIEMGQCQES</sequence>
<dbReference type="AlphaFoldDB" id="A0A6G0WLE7"/>
<dbReference type="PANTHER" id="PTHR34859:SF2">
    <property type="entry name" value="LYSM DOMAIN-CONTAINING PROTEIN"/>
    <property type="match status" value="1"/>
</dbReference>
<dbReference type="VEuPathDB" id="FungiDB:AeMF1_019506"/>
<name>A0A6G0WLE7_9STRA</name>
<evidence type="ECO:0000313" key="2">
    <source>
        <dbReference type="EMBL" id="KAF0728111.1"/>
    </source>
</evidence>
<protein>
    <submittedName>
        <fullName evidence="2">Uncharacterized protein</fullName>
    </submittedName>
</protein>
<proteinExistence type="predicted"/>
<dbReference type="PANTHER" id="PTHR34859">
    <property type="entry name" value="UNNAMED PRODUCT"/>
    <property type="match status" value="1"/>
</dbReference>
<feature type="signal peptide" evidence="1">
    <location>
        <begin position="1"/>
        <end position="21"/>
    </location>
</feature>
<dbReference type="EMBL" id="VJMJ01000181">
    <property type="protein sequence ID" value="KAF0728111.1"/>
    <property type="molecule type" value="Genomic_DNA"/>
</dbReference>
<keyword evidence="1" id="KW-0732">Signal</keyword>
<evidence type="ECO:0000313" key="3">
    <source>
        <dbReference type="Proteomes" id="UP000481153"/>
    </source>
</evidence>
<feature type="chain" id="PRO_5026238296" evidence="1">
    <location>
        <begin position="22"/>
        <end position="389"/>
    </location>
</feature>
<organism evidence="2 3">
    <name type="scientific">Aphanomyces euteiches</name>
    <dbReference type="NCBI Taxonomy" id="100861"/>
    <lineage>
        <taxon>Eukaryota</taxon>
        <taxon>Sar</taxon>
        <taxon>Stramenopiles</taxon>
        <taxon>Oomycota</taxon>
        <taxon>Saprolegniomycetes</taxon>
        <taxon>Saprolegniales</taxon>
        <taxon>Verrucalvaceae</taxon>
        <taxon>Aphanomyces</taxon>
    </lineage>
</organism>
<accession>A0A6G0WLE7</accession>